<dbReference type="OMA" id="GERENCM"/>
<organism evidence="5 6">
    <name type="scientific">Gadus morhua</name>
    <name type="common">Atlantic cod</name>
    <dbReference type="NCBI Taxonomy" id="8049"/>
    <lineage>
        <taxon>Eukaryota</taxon>
        <taxon>Metazoa</taxon>
        <taxon>Chordata</taxon>
        <taxon>Craniata</taxon>
        <taxon>Vertebrata</taxon>
        <taxon>Euteleostomi</taxon>
        <taxon>Actinopterygii</taxon>
        <taxon>Neopterygii</taxon>
        <taxon>Teleostei</taxon>
        <taxon>Neoteleostei</taxon>
        <taxon>Acanthomorphata</taxon>
        <taxon>Zeiogadaria</taxon>
        <taxon>Gadariae</taxon>
        <taxon>Gadiformes</taxon>
        <taxon>Gadoidei</taxon>
        <taxon>Gadidae</taxon>
        <taxon>Gadus</taxon>
    </lineage>
</organism>
<evidence type="ECO:0000256" key="1">
    <source>
        <dbReference type="ARBA" id="ARBA00022734"/>
    </source>
</evidence>
<dbReference type="GO" id="GO:0030246">
    <property type="term" value="F:carbohydrate binding"/>
    <property type="evidence" value="ECO:0007669"/>
    <property type="project" value="UniProtKB-KW"/>
</dbReference>
<evidence type="ECO:0000313" key="6">
    <source>
        <dbReference type="Proteomes" id="UP000694546"/>
    </source>
</evidence>
<proteinExistence type="predicted"/>
<dbReference type="Gene3D" id="3.10.100.10">
    <property type="entry name" value="Mannose-Binding Protein A, subunit A"/>
    <property type="match status" value="1"/>
</dbReference>
<reference evidence="5" key="1">
    <citation type="submission" date="2025-08" db="UniProtKB">
        <authorList>
            <consortium name="Ensembl"/>
        </authorList>
    </citation>
    <scope>IDENTIFICATION</scope>
</reference>
<keyword evidence="2" id="KW-1015">Disulfide bond</keyword>
<dbReference type="PROSITE" id="PS50041">
    <property type="entry name" value="C_TYPE_LECTIN_2"/>
    <property type="match status" value="1"/>
</dbReference>
<keyword evidence="6" id="KW-1185">Reference proteome</keyword>
<dbReference type="GeneTree" id="ENSGT01020000230338"/>
<dbReference type="Pfam" id="PF00059">
    <property type="entry name" value="Lectin_C"/>
    <property type="match status" value="1"/>
</dbReference>
<name>A0A8C5BW56_GADMO</name>
<dbReference type="CDD" id="cd03590">
    <property type="entry name" value="CLECT_DC-SIGN_like"/>
    <property type="match status" value="1"/>
</dbReference>
<evidence type="ECO:0000256" key="3">
    <source>
        <dbReference type="SAM" id="Coils"/>
    </source>
</evidence>
<keyword evidence="3" id="KW-0175">Coiled coil</keyword>
<dbReference type="PANTHER" id="PTHR22803">
    <property type="entry name" value="MANNOSE, PHOSPHOLIPASE, LECTIN RECEPTOR RELATED"/>
    <property type="match status" value="1"/>
</dbReference>
<feature type="domain" description="C-type lectin" evidence="4">
    <location>
        <begin position="301"/>
        <end position="411"/>
    </location>
</feature>
<dbReference type="InterPro" id="IPR001304">
    <property type="entry name" value="C-type_lectin-like"/>
</dbReference>
<dbReference type="SUPFAM" id="SSF56436">
    <property type="entry name" value="C-type lectin-like"/>
    <property type="match status" value="1"/>
</dbReference>
<dbReference type="Gene3D" id="1.20.5.400">
    <property type="match status" value="4"/>
</dbReference>
<dbReference type="Proteomes" id="UP000694546">
    <property type="component" value="Chromosome 23"/>
</dbReference>
<dbReference type="InterPro" id="IPR018378">
    <property type="entry name" value="C-type_lectin_CS"/>
</dbReference>
<protein>
    <recommendedName>
        <fullName evidence="4">C-type lectin domain-containing protein</fullName>
    </recommendedName>
</protein>
<dbReference type="Ensembl" id="ENSGMOT00000049944.1">
    <property type="protein sequence ID" value="ENSGMOP00000052969.1"/>
    <property type="gene ID" value="ENSGMOG00000033880.1"/>
</dbReference>
<dbReference type="InterPro" id="IPR016186">
    <property type="entry name" value="C-type_lectin-like/link_sf"/>
</dbReference>
<evidence type="ECO:0000256" key="2">
    <source>
        <dbReference type="ARBA" id="ARBA00023157"/>
    </source>
</evidence>
<sequence length="416" mass="48089">MGFEIDDSLKTYNPDKESHRSGKKRLKTKRSYLYFVVLWLKERPFRAAAVCLGVLCVVLLTRIIIVADNHAAVEQPTPSCDLFGPQVQLGTRCNLSDLRREQTRNKNVTKERDQLRITCTNLIQEQGQLQTSYKNLTEERDKLKTSNMQLIQERDQLQTSTNNLTQERDHLLTINKCLTKEGFQLKTSNNNLTQERDLLGTSNKYLNKEMNQLQTINNNLTQERDFLQTSNKNLSEEMYQLQTINNNLTQERDLLQTSNKNLTEVMYQLQTINNNVTLERDQLKELQRLSDGGCLAGWQPHGGSCYFLSTEKKSWMASRQDCQDKGADLVVIHSKEEQNFINNFCCAVWIGLNDRVSESKWKWVDGSPMKLSLWNPGEPNNAGNEDCAELIPKSKTWNDIPCTWQRHWACKSCKIN</sequence>
<dbReference type="AlphaFoldDB" id="A0A8C5BW56"/>
<dbReference type="InterPro" id="IPR016187">
    <property type="entry name" value="CTDL_fold"/>
</dbReference>
<accession>A0A8C5BW56</accession>
<dbReference type="InterPro" id="IPR050111">
    <property type="entry name" value="C-type_lectin/snaclec_domain"/>
</dbReference>
<evidence type="ECO:0000259" key="4">
    <source>
        <dbReference type="PROSITE" id="PS50041"/>
    </source>
</evidence>
<dbReference type="PROSITE" id="PS00615">
    <property type="entry name" value="C_TYPE_LECTIN_1"/>
    <property type="match status" value="1"/>
</dbReference>
<keyword evidence="1" id="KW-0430">Lectin</keyword>
<feature type="coiled-coil region" evidence="3">
    <location>
        <begin position="98"/>
        <end position="167"/>
    </location>
</feature>
<evidence type="ECO:0000313" key="5">
    <source>
        <dbReference type="Ensembl" id="ENSGMOP00000052969.1"/>
    </source>
</evidence>
<dbReference type="InterPro" id="IPR033989">
    <property type="entry name" value="CD209-like_CTLD"/>
</dbReference>
<reference evidence="5" key="2">
    <citation type="submission" date="2025-09" db="UniProtKB">
        <authorList>
            <consortium name="Ensembl"/>
        </authorList>
    </citation>
    <scope>IDENTIFICATION</scope>
</reference>
<feature type="coiled-coil region" evidence="3">
    <location>
        <begin position="203"/>
        <end position="289"/>
    </location>
</feature>
<dbReference type="SMART" id="SM00034">
    <property type="entry name" value="CLECT"/>
    <property type="match status" value="1"/>
</dbReference>